<evidence type="ECO:0000313" key="2">
    <source>
        <dbReference type="EMBL" id="OXM59594.1"/>
    </source>
</evidence>
<feature type="region of interest" description="Disordered" evidence="1">
    <location>
        <begin position="41"/>
        <end position="92"/>
    </location>
</feature>
<evidence type="ECO:0000256" key="1">
    <source>
        <dbReference type="SAM" id="MobiDB-lite"/>
    </source>
</evidence>
<reference evidence="3" key="1">
    <citation type="submission" date="2017-07" db="EMBL/GenBank/DDBJ databases">
        <title>Comparative genome mining reveals phylogenetic distribution patterns of secondary metabolites in Amycolatopsis.</title>
        <authorList>
            <person name="Adamek M."/>
            <person name="Alanjary M."/>
            <person name="Sales-Ortells H."/>
            <person name="Goodfellow M."/>
            <person name="Bull A.T."/>
            <person name="Kalinowski J."/>
            <person name="Ziemert N."/>
        </authorList>
    </citation>
    <scope>NUCLEOTIDE SEQUENCE [LARGE SCALE GENOMIC DNA]</scope>
    <source>
        <strain evidence="3">H5</strain>
    </source>
</reference>
<name>A0A229SLG9_9PSEU</name>
<dbReference type="OrthoDB" id="3638795at2"/>
<comment type="caution">
    <text evidence="2">The sequence shown here is derived from an EMBL/GenBank/DDBJ whole genome shotgun (WGS) entry which is preliminary data.</text>
</comment>
<proteinExistence type="predicted"/>
<keyword evidence="3" id="KW-1185">Reference proteome</keyword>
<dbReference type="Proteomes" id="UP000215199">
    <property type="component" value="Unassembled WGS sequence"/>
</dbReference>
<dbReference type="EMBL" id="NMUL01000078">
    <property type="protein sequence ID" value="OXM59594.1"/>
    <property type="molecule type" value="Genomic_DNA"/>
</dbReference>
<dbReference type="RefSeq" id="WP_093954055.1">
    <property type="nucleotide sequence ID" value="NZ_NMUL01000078.1"/>
</dbReference>
<sequence>MDHNQTGGRHRRRRDNSITRAALDEARRAGLVQRHLTKLRRLATRPATAQPGTAPGIACPSTTEPAGLPPDRFQPAGTDPADRSRPSTSEAA</sequence>
<feature type="region of interest" description="Disordered" evidence="1">
    <location>
        <begin position="1"/>
        <end position="21"/>
    </location>
</feature>
<dbReference type="AlphaFoldDB" id="A0A229SLG9"/>
<protein>
    <submittedName>
        <fullName evidence="2">Uncharacterized protein</fullName>
    </submittedName>
</protein>
<gene>
    <name evidence="2" type="ORF">CF165_46750</name>
</gene>
<evidence type="ECO:0000313" key="3">
    <source>
        <dbReference type="Proteomes" id="UP000215199"/>
    </source>
</evidence>
<organism evidence="2 3">
    <name type="scientific">Amycolatopsis vastitatis</name>
    <dbReference type="NCBI Taxonomy" id="1905142"/>
    <lineage>
        <taxon>Bacteria</taxon>
        <taxon>Bacillati</taxon>
        <taxon>Actinomycetota</taxon>
        <taxon>Actinomycetes</taxon>
        <taxon>Pseudonocardiales</taxon>
        <taxon>Pseudonocardiaceae</taxon>
        <taxon>Amycolatopsis</taxon>
    </lineage>
</organism>
<accession>A0A229SLG9</accession>